<keyword evidence="1" id="KW-0472">Membrane</keyword>
<sequence length="66" mass="7522">MRPLWEISDRRIILIALILWSLIAIGSLITNTFNLMWSALIAIALGGYGLRIMRIRNAPEKNQSNK</sequence>
<feature type="transmembrane region" description="Helical" evidence="1">
    <location>
        <begin position="12"/>
        <end position="29"/>
    </location>
</feature>
<evidence type="ECO:0000313" key="2">
    <source>
        <dbReference type="EMBL" id="CAB4555296.1"/>
    </source>
</evidence>
<accession>A0A6J6CVY5</accession>
<reference evidence="2" key="1">
    <citation type="submission" date="2020-05" db="EMBL/GenBank/DDBJ databases">
        <authorList>
            <person name="Chiriac C."/>
            <person name="Salcher M."/>
            <person name="Ghai R."/>
            <person name="Kavagutti S V."/>
        </authorList>
    </citation>
    <scope>NUCLEOTIDE SEQUENCE</scope>
</reference>
<organism evidence="2">
    <name type="scientific">freshwater metagenome</name>
    <dbReference type="NCBI Taxonomy" id="449393"/>
    <lineage>
        <taxon>unclassified sequences</taxon>
        <taxon>metagenomes</taxon>
        <taxon>ecological metagenomes</taxon>
    </lineage>
</organism>
<name>A0A6J6CVY5_9ZZZZ</name>
<gene>
    <name evidence="2" type="ORF">UFOPK1506_00714</name>
</gene>
<protein>
    <submittedName>
        <fullName evidence="2">Unannotated protein</fullName>
    </submittedName>
</protein>
<dbReference type="EMBL" id="CAEZSV010000120">
    <property type="protein sequence ID" value="CAB4555296.1"/>
    <property type="molecule type" value="Genomic_DNA"/>
</dbReference>
<proteinExistence type="predicted"/>
<dbReference type="AlphaFoldDB" id="A0A6J6CVY5"/>
<keyword evidence="1" id="KW-1133">Transmembrane helix</keyword>
<evidence type="ECO:0000256" key="1">
    <source>
        <dbReference type="SAM" id="Phobius"/>
    </source>
</evidence>
<feature type="transmembrane region" description="Helical" evidence="1">
    <location>
        <begin position="35"/>
        <end position="53"/>
    </location>
</feature>
<keyword evidence="1" id="KW-0812">Transmembrane</keyword>